<dbReference type="EMBL" id="BJVQ01000064">
    <property type="protein sequence ID" value="GEL48173.1"/>
    <property type="molecule type" value="Genomic_DNA"/>
</dbReference>
<dbReference type="PANTHER" id="PTHR43591">
    <property type="entry name" value="METHYLTRANSFERASE"/>
    <property type="match status" value="1"/>
</dbReference>
<dbReference type="Pfam" id="PF08241">
    <property type="entry name" value="Methyltransf_11"/>
    <property type="match status" value="1"/>
</dbReference>
<dbReference type="GO" id="GO:0032259">
    <property type="term" value="P:methylation"/>
    <property type="evidence" value="ECO:0007669"/>
    <property type="project" value="UniProtKB-KW"/>
</dbReference>
<proteinExistence type="predicted"/>
<name>A0A511FG32_9CELL</name>
<evidence type="ECO:0000313" key="3">
    <source>
        <dbReference type="EMBL" id="MBB5475141.1"/>
    </source>
</evidence>
<dbReference type="Gene3D" id="3.40.50.150">
    <property type="entry name" value="Vaccinia Virus protein VP39"/>
    <property type="match status" value="1"/>
</dbReference>
<gene>
    <name evidence="2" type="ORF">CHO01_32890</name>
    <name evidence="3" type="ORF">HNR08_003877</name>
</gene>
<dbReference type="EMBL" id="JACHDN010000001">
    <property type="protein sequence ID" value="MBB5475141.1"/>
    <property type="molecule type" value="Genomic_DNA"/>
</dbReference>
<comment type="caution">
    <text evidence="2">The sequence shown here is derived from an EMBL/GenBank/DDBJ whole genome shotgun (WGS) entry which is preliminary data.</text>
</comment>
<dbReference type="RefSeq" id="WP_146839961.1">
    <property type="nucleotide sequence ID" value="NZ_BJVQ01000064.1"/>
</dbReference>
<evidence type="ECO:0000259" key="1">
    <source>
        <dbReference type="Pfam" id="PF08241"/>
    </source>
</evidence>
<evidence type="ECO:0000313" key="4">
    <source>
        <dbReference type="Proteomes" id="UP000321723"/>
    </source>
</evidence>
<keyword evidence="3" id="KW-0489">Methyltransferase</keyword>
<dbReference type="Proteomes" id="UP000564629">
    <property type="component" value="Unassembled WGS sequence"/>
</dbReference>
<dbReference type="PANTHER" id="PTHR43591:SF24">
    <property type="entry name" value="2-METHOXY-6-POLYPRENYL-1,4-BENZOQUINOL METHYLASE, MITOCHONDRIAL"/>
    <property type="match status" value="1"/>
</dbReference>
<reference evidence="3 5" key="2">
    <citation type="submission" date="2020-08" db="EMBL/GenBank/DDBJ databases">
        <title>Sequencing the genomes of 1000 actinobacteria strains.</title>
        <authorList>
            <person name="Klenk H.-P."/>
        </authorList>
    </citation>
    <scope>NUCLEOTIDE SEQUENCE [LARGE SCALE GENOMIC DNA]</scope>
    <source>
        <strain evidence="3 5">DSM 9581</strain>
    </source>
</reference>
<sequence length="275" mass="28971">MDAPEVPDEVQAYYALGREEQRLERGYGLLEAVRTRELLDRWLPAAPAEVLDVGGAAGRYALPLADAGYAVHLIDPAPLHLRQAEAASRSARRPLASVRAGDARALPVADASADAVLLLGPLYHLTERADRVRALREAARVLRPGGVVVAAGISRWASAIDGVVAGYLRETEFGDIVAGDLADGVHRNATGRPGWFTTAYFHRPEDLVAEVVAAGFAADGPVAVEGIGRMSPDPDALLGDPATRARLLGVIRATEREPALLGAGSHLLVAGRLPA</sequence>
<keyword evidence="4" id="KW-1185">Reference proteome</keyword>
<dbReference type="OrthoDB" id="9810615at2"/>
<evidence type="ECO:0000313" key="2">
    <source>
        <dbReference type="EMBL" id="GEL48173.1"/>
    </source>
</evidence>
<dbReference type="AlphaFoldDB" id="A0A511FG32"/>
<evidence type="ECO:0000313" key="5">
    <source>
        <dbReference type="Proteomes" id="UP000564629"/>
    </source>
</evidence>
<dbReference type="Proteomes" id="UP000321723">
    <property type="component" value="Unassembled WGS sequence"/>
</dbReference>
<reference evidence="2 4" key="1">
    <citation type="submission" date="2019-07" db="EMBL/GenBank/DDBJ databases">
        <title>Whole genome shotgun sequence of Cellulomonas hominis NBRC 16055.</title>
        <authorList>
            <person name="Hosoyama A."/>
            <person name="Uohara A."/>
            <person name="Ohji S."/>
            <person name="Ichikawa N."/>
        </authorList>
    </citation>
    <scope>NUCLEOTIDE SEQUENCE [LARGE SCALE GENOMIC DNA]</scope>
    <source>
        <strain evidence="2 4">NBRC 16055</strain>
    </source>
</reference>
<protein>
    <submittedName>
        <fullName evidence="3">SAM-dependent methyltransferase</fullName>
    </submittedName>
</protein>
<dbReference type="InterPro" id="IPR029063">
    <property type="entry name" value="SAM-dependent_MTases_sf"/>
</dbReference>
<accession>A0A511FG32</accession>
<dbReference type="SUPFAM" id="SSF53335">
    <property type="entry name" value="S-adenosyl-L-methionine-dependent methyltransferases"/>
    <property type="match status" value="1"/>
</dbReference>
<dbReference type="InterPro" id="IPR013216">
    <property type="entry name" value="Methyltransf_11"/>
</dbReference>
<dbReference type="GO" id="GO:0008757">
    <property type="term" value="F:S-adenosylmethionine-dependent methyltransferase activity"/>
    <property type="evidence" value="ECO:0007669"/>
    <property type="project" value="InterPro"/>
</dbReference>
<feature type="domain" description="Methyltransferase type 11" evidence="1">
    <location>
        <begin position="51"/>
        <end position="149"/>
    </location>
</feature>
<keyword evidence="3" id="KW-0808">Transferase</keyword>
<dbReference type="CDD" id="cd02440">
    <property type="entry name" value="AdoMet_MTases"/>
    <property type="match status" value="1"/>
</dbReference>
<organism evidence="2 4">
    <name type="scientific">Cellulomonas hominis</name>
    <dbReference type="NCBI Taxonomy" id="156981"/>
    <lineage>
        <taxon>Bacteria</taxon>
        <taxon>Bacillati</taxon>
        <taxon>Actinomycetota</taxon>
        <taxon>Actinomycetes</taxon>
        <taxon>Micrococcales</taxon>
        <taxon>Cellulomonadaceae</taxon>
        <taxon>Cellulomonas</taxon>
    </lineage>
</organism>